<dbReference type="Gene3D" id="3.40.50.720">
    <property type="entry name" value="NAD(P)-binding Rossmann-like Domain"/>
    <property type="match status" value="1"/>
</dbReference>
<dbReference type="NCBIfam" id="NF002646">
    <property type="entry name" value="PRK02318.1-2"/>
    <property type="match status" value="1"/>
</dbReference>
<proteinExistence type="inferred from homology"/>
<evidence type="ECO:0000313" key="10">
    <source>
        <dbReference type="EMBL" id="MBN2909465.1"/>
    </source>
</evidence>
<dbReference type="InterPro" id="IPR013131">
    <property type="entry name" value="Mannitol_DH_N"/>
</dbReference>
<sequence>MLAVHFGAGNIGRGFIGALLAQSRYEVCFIDINDALVEALNHKQSYRLVKAGETREESEIDHVWAINSRTDREKVVATIARADLVTTAVGANVLPLIADLIAEGLQKRISETEKPLNVIACENMIAASSLLRENVYKHVTEQEKGVFAQRFGFPDAAVDCIVPNQTHDDPLTVAVEPYHEWIVDGTKVKGELPPVRGMKCVDDLTPYLERKLYTVNTGHAITAYLGYACGYPTIKAAIDDPFIREIVQKALGETGSLLIDKYGFAPEEHAAYITKIIDRFQNPYISDDVTRVARSPIRKLGANDRLVGPARQLLARGQKPENLALGIAAALAYDYEGDNEAVQLQQTIARTGIDGALCEYAGLSREDELVQLVLEQGRRLKEVLQKKSPESLR</sequence>
<dbReference type="EC" id="1.1.1.17" evidence="2 7"/>
<dbReference type="SUPFAM" id="SSF51735">
    <property type="entry name" value="NAD(P)-binding Rossmann-fold domains"/>
    <property type="match status" value="1"/>
</dbReference>
<evidence type="ECO:0000256" key="3">
    <source>
        <dbReference type="ARBA" id="ARBA00016219"/>
    </source>
</evidence>
<dbReference type="InterPro" id="IPR023028">
    <property type="entry name" value="Mannitol_1_phos_5_DH"/>
</dbReference>
<comment type="caution">
    <text evidence="10">The sequence shown here is derived from an EMBL/GenBank/DDBJ whole genome shotgun (WGS) entry which is preliminary data.</text>
</comment>
<evidence type="ECO:0000256" key="7">
    <source>
        <dbReference type="HAMAP-Rule" id="MF_00196"/>
    </source>
</evidence>
<evidence type="ECO:0000313" key="11">
    <source>
        <dbReference type="Proteomes" id="UP001177120"/>
    </source>
</evidence>
<keyword evidence="5 7" id="KW-0520">NAD</keyword>
<evidence type="ECO:0000256" key="6">
    <source>
        <dbReference type="ARBA" id="ARBA00048615"/>
    </source>
</evidence>
<dbReference type="Pfam" id="PF01232">
    <property type="entry name" value="Mannitol_dh"/>
    <property type="match status" value="1"/>
</dbReference>
<accession>A0ABS2WJI9</accession>
<evidence type="ECO:0000256" key="4">
    <source>
        <dbReference type="ARBA" id="ARBA00023002"/>
    </source>
</evidence>
<comment type="similarity">
    <text evidence="1 7">Belongs to the mannitol dehydrogenase family.</text>
</comment>
<protein>
    <recommendedName>
        <fullName evidence="3 7">Mannitol-1-phosphate 5-dehydrogenase</fullName>
        <ecNumber evidence="2 7">1.1.1.17</ecNumber>
    </recommendedName>
</protein>
<dbReference type="NCBIfam" id="NF002652">
    <property type="entry name" value="PRK02318.2-5"/>
    <property type="match status" value="1"/>
</dbReference>
<dbReference type="PANTHER" id="PTHR30524:SF0">
    <property type="entry name" value="ALTRONATE OXIDOREDUCTASE-RELATED"/>
    <property type="match status" value="1"/>
</dbReference>
<dbReference type="Gene3D" id="1.10.1040.10">
    <property type="entry name" value="N-(1-d-carboxylethyl)-l-norvaline Dehydrogenase, domain 2"/>
    <property type="match status" value="1"/>
</dbReference>
<evidence type="ECO:0000259" key="9">
    <source>
        <dbReference type="Pfam" id="PF08125"/>
    </source>
</evidence>
<dbReference type="HAMAP" id="MF_00196">
    <property type="entry name" value="Mannitol_dehydrog"/>
    <property type="match status" value="1"/>
</dbReference>
<comment type="catalytic activity">
    <reaction evidence="6 7">
        <text>D-mannitol 1-phosphate + NAD(+) = beta-D-fructose 6-phosphate + NADH + H(+)</text>
        <dbReference type="Rhea" id="RHEA:19661"/>
        <dbReference type="ChEBI" id="CHEBI:15378"/>
        <dbReference type="ChEBI" id="CHEBI:57540"/>
        <dbReference type="ChEBI" id="CHEBI:57634"/>
        <dbReference type="ChEBI" id="CHEBI:57945"/>
        <dbReference type="ChEBI" id="CHEBI:61381"/>
        <dbReference type="EC" id="1.1.1.17"/>
    </reaction>
</comment>
<keyword evidence="11" id="KW-1185">Reference proteome</keyword>
<evidence type="ECO:0000259" key="8">
    <source>
        <dbReference type="Pfam" id="PF01232"/>
    </source>
</evidence>
<organism evidence="10 11">
    <name type="scientific">Polycladomyces zharkentensis</name>
    <dbReference type="NCBI Taxonomy" id="2807616"/>
    <lineage>
        <taxon>Bacteria</taxon>
        <taxon>Bacillati</taxon>
        <taxon>Bacillota</taxon>
        <taxon>Bacilli</taxon>
        <taxon>Bacillales</taxon>
        <taxon>Thermoactinomycetaceae</taxon>
        <taxon>Polycladomyces</taxon>
    </lineage>
</organism>
<dbReference type="NCBIfam" id="NF002649">
    <property type="entry name" value="PRK02318.2-1"/>
    <property type="match status" value="1"/>
</dbReference>
<dbReference type="GO" id="GO:0008926">
    <property type="term" value="F:mannitol-1-phosphate 5-dehydrogenase activity"/>
    <property type="evidence" value="ECO:0007669"/>
    <property type="project" value="UniProtKB-EC"/>
</dbReference>
<dbReference type="InterPro" id="IPR008927">
    <property type="entry name" value="6-PGluconate_DH-like_C_sf"/>
</dbReference>
<evidence type="ECO:0000256" key="5">
    <source>
        <dbReference type="ARBA" id="ARBA00023027"/>
    </source>
</evidence>
<dbReference type="PANTHER" id="PTHR30524">
    <property type="entry name" value="MANNITOL-1-PHOSPHATE 5-DEHYDROGENASE"/>
    <property type="match status" value="1"/>
</dbReference>
<gene>
    <name evidence="7" type="primary">mtlD</name>
    <name evidence="10" type="ORF">JQC72_07985</name>
</gene>
<feature type="domain" description="Mannitol dehydrogenase C-terminal" evidence="9">
    <location>
        <begin position="203"/>
        <end position="347"/>
    </location>
</feature>
<evidence type="ECO:0000256" key="1">
    <source>
        <dbReference type="ARBA" id="ARBA00006541"/>
    </source>
</evidence>
<dbReference type="InterPro" id="IPR036291">
    <property type="entry name" value="NAD(P)-bd_dom_sf"/>
</dbReference>
<dbReference type="InterPro" id="IPR013118">
    <property type="entry name" value="Mannitol_DH_C"/>
</dbReference>
<dbReference type="EMBL" id="JAFHAP010000008">
    <property type="protein sequence ID" value="MBN2909465.1"/>
    <property type="molecule type" value="Genomic_DNA"/>
</dbReference>
<dbReference type="Pfam" id="PF08125">
    <property type="entry name" value="Mannitol_dh_C"/>
    <property type="match status" value="1"/>
</dbReference>
<name>A0ABS2WJI9_9BACL</name>
<dbReference type="RefSeq" id="WP_205494588.1">
    <property type="nucleotide sequence ID" value="NZ_JAFHAP010000008.1"/>
</dbReference>
<dbReference type="InterPro" id="IPR000669">
    <property type="entry name" value="Mannitol_DH"/>
</dbReference>
<dbReference type="NCBIfam" id="NF002647">
    <property type="entry name" value="PRK02318.1-3"/>
    <property type="match status" value="1"/>
</dbReference>
<evidence type="ECO:0000256" key="2">
    <source>
        <dbReference type="ARBA" id="ARBA00012939"/>
    </source>
</evidence>
<dbReference type="Proteomes" id="UP001177120">
    <property type="component" value="Unassembled WGS sequence"/>
</dbReference>
<reference evidence="10" key="1">
    <citation type="journal article" date="2024" name="Int. J. Syst. Evol. Microbiol.">
        <title>Polycladomyces zharkentensis sp. nov., a novel thermophilic cellulose- and starch-degrading member of the Bacillota from a geothermal aquifer in Kazakhstan.</title>
        <authorList>
            <person name="Mashzhan A."/>
            <person name="Kistaubayeva A."/>
            <person name="Javier-Lopez R."/>
            <person name="Bissenova U."/>
            <person name="Bissenbay A."/>
            <person name="Birkeland N.K."/>
        </authorList>
    </citation>
    <scope>NUCLEOTIDE SEQUENCE</scope>
    <source>
        <strain evidence="10">ZKZ2T</strain>
    </source>
</reference>
<dbReference type="SUPFAM" id="SSF48179">
    <property type="entry name" value="6-phosphogluconate dehydrogenase C-terminal domain-like"/>
    <property type="match status" value="1"/>
</dbReference>
<dbReference type="InterPro" id="IPR013328">
    <property type="entry name" value="6PGD_dom2"/>
</dbReference>
<feature type="binding site" evidence="7">
    <location>
        <begin position="3"/>
        <end position="14"/>
    </location>
    <ligand>
        <name>NAD(+)</name>
        <dbReference type="ChEBI" id="CHEBI:57540"/>
    </ligand>
</feature>
<dbReference type="PRINTS" id="PR00084">
    <property type="entry name" value="MTLDHDRGNASE"/>
</dbReference>
<feature type="domain" description="Mannitol dehydrogenase N-terminal" evidence="8">
    <location>
        <begin position="2"/>
        <end position="194"/>
    </location>
</feature>
<keyword evidence="4 7" id="KW-0560">Oxidoreductase</keyword>